<feature type="transmembrane region" description="Helical" evidence="2">
    <location>
        <begin position="75"/>
        <end position="97"/>
    </location>
</feature>
<proteinExistence type="predicted"/>
<dbReference type="STRING" id="29422.Lbru_1176"/>
<feature type="transmembrane region" description="Helical" evidence="2">
    <location>
        <begin position="117"/>
        <end position="138"/>
    </location>
</feature>
<feature type="transmembrane region" description="Helical" evidence="2">
    <location>
        <begin position="20"/>
        <end position="39"/>
    </location>
</feature>
<comment type="caution">
    <text evidence="3">The sequence shown here is derived from an EMBL/GenBank/DDBJ whole genome shotgun (WGS) entry which is preliminary data.</text>
</comment>
<protein>
    <recommendedName>
        <fullName evidence="1">Queuosine precursor transporter</fullName>
    </recommendedName>
</protein>
<dbReference type="AlphaFoldDB" id="A0A0W0SNZ4"/>
<evidence type="ECO:0000256" key="1">
    <source>
        <dbReference type="NCBIfam" id="TIGR00697"/>
    </source>
</evidence>
<dbReference type="PATRIC" id="fig|29422.6.peg.1244"/>
<keyword evidence="4" id="KW-1185">Reference proteome</keyword>
<dbReference type="Proteomes" id="UP000054742">
    <property type="component" value="Unassembled WGS sequence"/>
</dbReference>
<evidence type="ECO:0000256" key="2">
    <source>
        <dbReference type="SAM" id="Phobius"/>
    </source>
</evidence>
<sequence length="253" mass="29080">MQNLVLESLSRKKQYRYPLFFLGFYLTFLLATVCLASRITQIGPMLEPGGIFIFPITFCICDIVGEVYGYAYPRLFIWVGVLAEFIFSSIVILVSHLPVPQFFSQAEAYQIVFDPTLRYVGSGLAGLLVGEFMNVYLLAKWKIFLKGRFFVFRSLLSTAFGQACLTIIVDALNYFGKLTPHSLGWMMFCGYLWKMCCALIIVFPAWLLVRYLKRIENIDYYDVHTNFNPFIISLNNSEESMIHYSVNIESSPQ</sequence>
<dbReference type="RefSeq" id="WP_058441252.1">
    <property type="nucleotide sequence ID" value="NZ_CAAAHU010000006.1"/>
</dbReference>
<keyword evidence="2" id="KW-1133">Transmembrane helix</keyword>
<dbReference type="NCBIfam" id="TIGR00697">
    <property type="entry name" value="queuosine precursor transporter"/>
    <property type="match status" value="1"/>
</dbReference>
<keyword evidence="2" id="KW-0472">Membrane</keyword>
<organism evidence="3 4">
    <name type="scientific">Legionella brunensis</name>
    <dbReference type="NCBI Taxonomy" id="29422"/>
    <lineage>
        <taxon>Bacteria</taxon>
        <taxon>Pseudomonadati</taxon>
        <taxon>Pseudomonadota</taxon>
        <taxon>Gammaproteobacteria</taxon>
        <taxon>Legionellales</taxon>
        <taxon>Legionellaceae</taxon>
        <taxon>Legionella</taxon>
    </lineage>
</organism>
<feature type="transmembrane region" description="Helical" evidence="2">
    <location>
        <begin position="51"/>
        <end position="68"/>
    </location>
</feature>
<keyword evidence="2" id="KW-0812">Transmembrane</keyword>
<dbReference type="PANTHER" id="PTHR34300:SF2">
    <property type="entry name" value="QUEUOSINE PRECURSOR TRANSPORTER-RELATED"/>
    <property type="match status" value="1"/>
</dbReference>
<dbReference type="EMBL" id="LNXV01000008">
    <property type="protein sequence ID" value="KTC84961.1"/>
    <property type="molecule type" value="Genomic_DNA"/>
</dbReference>
<feature type="transmembrane region" description="Helical" evidence="2">
    <location>
        <begin position="150"/>
        <end position="171"/>
    </location>
</feature>
<evidence type="ECO:0000313" key="4">
    <source>
        <dbReference type="Proteomes" id="UP000054742"/>
    </source>
</evidence>
<reference evidence="3 4" key="1">
    <citation type="submission" date="2015-11" db="EMBL/GenBank/DDBJ databases">
        <title>Genomic analysis of 38 Legionella species identifies large and diverse effector repertoires.</title>
        <authorList>
            <person name="Burstein D."/>
            <person name="Amaro F."/>
            <person name="Zusman T."/>
            <person name="Lifshitz Z."/>
            <person name="Cohen O."/>
            <person name="Gilbert J.A."/>
            <person name="Pupko T."/>
            <person name="Shuman H.A."/>
            <person name="Segal G."/>
        </authorList>
    </citation>
    <scope>NUCLEOTIDE SEQUENCE [LARGE SCALE GENOMIC DNA]</scope>
    <source>
        <strain evidence="3 4">ATCC 43878</strain>
    </source>
</reference>
<evidence type="ECO:0000313" key="3">
    <source>
        <dbReference type="EMBL" id="KTC84961.1"/>
    </source>
</evidence>
<dbReference type="OrthoDB" id="9805479at2"/>
<dbReference type="Pfam" id="PF02592">
    <property type="entry name" value="Vut_1"/>
    <property type="match status" value="1"/>
</dbReference>
<accession>A0A0W0SNZ4</accession>
<dbReference type="PANTHER" id="PTHR34300">
    <property type="entry name" value="QUEUOSINE PRECURSOR TRANSPORTER-RELATED"/>
    <property type="match status" value="1"/>
</dbReference>
<gene>
    <name evidence="3" type="ORF">Lbru_1176</name>
</gene>
<name>A0A0W0SNZ4_9GAMM</name>
<feature type="transmembrane region" description="Helical" evidence="2">
    <location>
        <begin position="191"/>
        <end position="209"/>
    </location>
</feature>
<dbReference type="InterPro" id="IPR003744">
    <property type="entry name" value="YhhQ"/>
</dbReference>